<name>A0A1I3W4B6_9LACT</name>
<gene>
    <name evidence="2" type="ORF">SAMN04488569_100657</name>
</gene>
<dbReference type="Proteomes" id="UP000199589">
    <property type="component" value="Unassembled WGS sequence"/>
</dbReference>
<reference evidence="3" key="1">
    <citation type="submission" date="2016-10" db="EMBL/GenBank/DDBJ databases">
        <authorList>
            <person name="Varghese N."/>
            <person name="Submissions S."/>
        </authorList>
    </citation>
    <scope>NUCLEOTIDE SEQUENCE [LARGE SCALE GENOMIC DNA]</scope>
    <source>
        <strain evidence="3">DSM 16108</strain>
    </source>
</reference>
<keyword evidence="1" id="KW-0812">Transmembrane</keyword>
<accession>A0A1I3W4B6</accession>
<keyword evidence="3" id="KW-1185">Reference proteome</keyword>
<dbReference type="EMBL" id="FOSJ01000006">
    <property type="protein sequence ID" value="SFK02282.1"/>
    <property type="molecule type" value="Genomic_DNA"/>
</dbReference>
<dbReference type="AlphaFoldDB" id="A0A1I3W4B6"/>
<organism evidence="2 3">
    <name type="scientific">Marinilactibacillus piezotolerans</name>
    <dbReference type="NCBI Taxonomy" id="258723"/>
    <lineage>
        <taxon>Bacteria</taxon>
        <taxon>Bacillati</taxon>
        <taxon>Bacillota</taxon>
        <taxon>Bacilli</taxon>
        <taxon>Lactobacillales</taxon>
        <taxon>Carnobacteriaceae</taxon>
        <taxon>Marinilactibacillus</taxon>
    </lineage>
</organism>
<feature type="transmembrane region" description="Helical" evidence="1">
    <location>
        <begin position="41"/>
        <end position="64"/>
    </location>
</feature>
<feature type="transmembrane region" description="Helical" evidence="1">
    <location>
        <begin position="76"/>
        <end position="96"/>
    </location>
</feature>
<evidence type="ECO:0008006" key="4">
    <source>
        <dbReference type="Google" id="ProtNLM"/>
    </source>
</evidence>
<evidence type="ECO:0000256" key="1">
    <source>
        <dbReference type="SAM" id="Phobius"/>
    </source>
</evidence>
<sequence length="180" mass="19995">MNKPKAFSVYHMTVLALMIAVTQTSRLLFSFIPNVQPLTVILILLTISFGTVDALIVGLGSIFLSNLTLGMGPWTLAQILSFSVIILLSKLLALSINKVRRPMFIWLIFSGATGILYGMIISIVQAPFYGMTIPSLLGYWLAGLWFDMYHAVGNIVFFLLLYPTLVPLLNKINKKIIKSQ</sequence>
<dbReference type="RefSeq" id="WP_245750920.1">
    <property type="nucleotide sequence ID" value="NZ_FOSJ01000006.1"/>
</dbReference>
<evidence type="ECO:0000313" key="2">
    <source>
        <dbReference type="EMBL" id="SFK02282.1"/>
    </source>
</evidence>
<feature type="transmembrane region" description="Helical" evidence="1">
    <location>
        <begin position="6"/>
        <end position="29"/>
    </location>
</feature>
<feature type="transmembrane region" description="Helical" evidence="1">
    <location>
        <begin position="103"/>
        <end position="128"/>
    </location>
</feature>
<keyword evidence="1" id="KW-1133">Transmembrane helix</keyword>
<evidence type="ECO:0000313" key="3">
    <source>
        <dbReference type="Proteomes" id="UP000199589"/>
    </source>
</evidence>
<feature type="transmembrane region" description="Helical" evidence="1">
    <location>
        <begin position="148"/>
        <end position="169"/>
    </location>
</feature>
<keyword evidence="1" id="KW-0472">Membrane</keyword>
<protein>
    <recommendedName>
        <fullName evidence="4">Energy-coupling factor transport system substrate-specific component</fullName>
    </recommendedName>
</protein>
<proteinExistence type="predicted"/>
<dbReference type="Gene3D" id="1.10.1760.20">
    <property type="match status" value="1"/>
</dbReference>